<accession>A0A543GA82</accession>
<feature type="transmembrane region" description="Helical" evidence="10">
    <location>
        <begin position="63"/>
        <end position="87"/>
    </location>
</feature>
<gene>
    <name evidence="10" type="primary">fluC</name>
    <name evidence="10" type="synonym">crcB</name>
    <name evidence="11" type="ORF">FB388_0331</name>
</gene>
<comment type="function">
    <text evidence="9 10">Fluoride-specific ion channel. Important for reducing fluoride concentration in the cell, thus reducing its toxicity.</text>
</comment>
<dbReference type="GO" id="GO:0062054">
    <property type="term" value="F:fluoride channel activity"/>
    <property type="evidence" value="ECO:0007669"/>
    <property type="project" value="UniProtKB-UniRule"/>
</dbReference>
<keyword evidence="6 10" id="KW-0407">Ion channel</keyword>
<keyword evidence="2 10" id="KW-1003">Cell membrane</keyword>
<feature type="transmembrane region" description="Helical" evidence="10">
    <location>
        <begin position="99"/>
        <end position="119"/>
    </location>
</feature>
<evidence type="ECO:0000313" key="11">
    <source>
        <dbReference type="EMBL" id="TQM42992.1"/>
    </source>
</evidence>
<feature type="transmembrane region" description="Helical" evidence="10">
    <location>
        <begin position="35"/>
        <end position="57"/>
    </location>
</feature>
<organism evidence="11 12">
    <name type="scientific">Pseudonocardia cypriaca</name>
    <dbReference type="NCBI Taxonomy" id="882449"/>
    <lineage>
        <taxon>Bacteria</taxon>
        <taxon>Bacillati</taxon>
        <taxon>Actinomycetota</taxon>
        <taxon>Actinomycetes</taxon>
        <taxon>Pseudonocardiales</taxon>
        <taxon>Pseudonocardiaceae</taxon>
        <taxon>Pseudonocardia</taxon>
    </lineage>
</organism>
<evidence type="ECO:0000256" key="4">
    <source>
        <dbReference type="ARBA" id="ARBA00022989"/>
    </source>
</evidence>
<name>A0A543GA82_9PSEU</name>
<evidence type="ECO:0000256" key="2">
    <source>
        <dbReference type="ARBA" id="ARBA00022475"/>
    </source>
</evidence>
<evidence type="ECO:0000313" key="12">
    <source>
        <dbReference type="Proteomes" id="UP000319818"/>
    </source>
</evidence>
<dbReference type="NCBIfam" id="TIGR00494">
    <property type="entry name" value="crcB"/>
    <property type="match status" value="1"/>
</dbReference>
<dbReference type="PANTHER" id="PTHR28259:SF1">
    <property type="entry name" value="FLUORIDE EXPORT PROTEIN 1-RELATED"/>
    <property type="match status" value="1"/>
</dbReference>
<feature type="transmembrane region" description="Helical" evidence="10">
    <location>
        <begin position="6"/>
        <end position="23"/>
    </location>
</feature>
<dbReference type="GO" id="GO:0005886">
    <property type="term" value="C:plasma membrane"/>
    <property type="evidence" value="ECO:0007669"/>
    <property type="project" value="UniProtKB-SubCell"/>
</dbReference>
<keyword evidence="10" id="KW-0915">Sodium</keyword>
<keyword evidence="10" id="KW-0406">Ion transport</keyword>
<protein>
    <recommendedName>
        <fullName evidence="10">Fluoride-specific ion channel FluC</fullName>
    </recommendedName>
</protein>
<evidence type="ECO:0000256" key="1">
    <source>
        <dbReference type="ARBA" id="ARBA00004651"/>
    </source>
</evidence>
<feature type="binding site" evidence="10">
    <location>
        <position position="77"/>
    </location>
    <ligand>
        <name>Na(+)</name>
        <dbReference type="ChEBI" id="CHEBI:29101"/>
        <note>structural</note>
    </ligand>
</feature>
<dbReference type="RefSeq" id="WP_142095878.1">
    <property type="nucleotide sequence ID" value="NZ_VFPH01000001.1"/>
</dbReference>
<evidence type="ECO:0000256" key="6">
    <source>
        <dbReference type="ARBA" id="ARBA00023303"/>
    </source>
</evidence>
<evidence type="ECO:0000256" key="3">
    <source>
        <dbReference type="ARBA" id="ARBA00022692"/>
    </source>
</evidence>
<comment type="activity regulation">
    <text evidence="10">Na(+) is not transported, but it plays an essential structural role and its presence is essential for fluoride channel function.</text>
</comment>
<dbReference type="AlphaFoldDB" id="A0A543GA82"/>
<keyword evidence="10" id="KW-0479">Metal-binding</keyword>
<keyword evidence="10" id="KW-0813">Transport</keyword>
<keyword evidence="12" id="KW-1185">Reference proteome</keyword>
<dbReference type="Proteomes" id="UP000319818">
    <property type="component" value="Unassembled WGS sequence"/>
</dbReference>
<comment type="catalytic activity">
    <reaction evidence="8">
        <text>fluoride(in) = fluoride(out)</text>
        <dbReference type="Rhea" id="RHEA:76159"/>
        <dbReference type="ChEBI" id="CHEBI:17051"/>
    </reaction>
    <physiologicalReaction direction="left-to-right" evidence="8">
        <dbReference type="Rhea" id="RHEA:76160"/>
    </physiologicalReaction>
</comment>
<reference evidence="11 12" key="1">
    <citation type="submission" date="2019-06" db="EMBL/GenBank/DDBJ databases">
        <title>Sequencing the genomes of 1000 actinobacteria strains.</title>
        <authorList>
            <person name="Klenk H.-P."/>
        </authorList>
    </citation>
    <scope>NUCLEOTIDE SEQUENCE [LARGE SCALE GENOMIC DNA]</scope>
    <source>
        <strain evidence="11 12">DSM 45511</strain>
    </source>
</reference>
<proteinExistence type="inferred from homology"/>
<keyword evidence="5 10" id="KW-0472">Membrane</keyword>
<comment type="similarity">
    <text evidence="7 10">Belongs to the fluoride channel Fluc/FEX (TC 1.A.43) family.</text>
</comment>
<dbReference type="GO" id="GO:0046872">
    <property type="term" value="F:metal ion binding"/>
    <property type="evidence" value="ECO:0007669"/>
    <property type="project" value="UniProtKB-KW"/>
</dbReference>
<sequence length="125" mass="12883">MNATTALWVGLGAAVGAPMRYLVDRAVQSRHGSRFPWGTFTVNMIGSFVLGALAGAAGVLPEAVSAVVGIGFCGALTTYSTFSYETFTLLEDRGRATGSAYLVGSVVVGLLVAAVGWWATSTMVT</sequence>
<dbReference type="HAMAP" id="MF_00454">
    <property type="entry name" value="FluC"/>
    <property type="match status" value="1"/>
</dbReference>
<comment type="caution">
    <text evidence="11">The sequence shown here is derived from an EMBL/GenBank/DDBJ whole genome shotgun (WGS) entry which is preliminary data.</text>
</comment>
<dbReference type="EMBL" id="VFPH01000001">
    <property type="protein sequence ID" value="TQM42992.1"/>
    <property type="molecule type" value="Genomic_DNA"/>
</dbReference>
<keyword evidence="3 10" id="KW-0812">Transmembrane</keyword>
<comment type="subcellular location">
    <subcellularLocation>
        <location evidence="1 10">Cell membrane</location>
        <topology evidence="1 10">Multi-pass membrane protein</topology>
    </subcellularLocation>
</comment>
<evidence type="ECO:0000256" key="5">
    <source>
        <dbReference type="ARBA" id="ARBA00023136"/>
    </source>
</evidence>
<dbReference type="PANTHER" id="PTHR28259">
    <property type="entry name" value="FLUORIDE EXPORT PROTEIN 1-RELATED"/>
    <property type="match status" value="1"/>
</dbReference>
<dbReference type="GO" id="GO:0140114">
    <property type="term" value="P:cellular detoxification of fluoride"/>
    <property type="evidence" value="ECO:0007669"/>
    <property type="project" value="UniProtKB-UniRule"/>
</dbReference>
<evidence type="ECO:0000256" key="10">
    <source>
        <dbReference type="HAMAP-Rule" id="MF_00454"/>
    </source>
</evidence>
<feature type="binding site" evidence="10">
    <location>
        <position position="74"/>
    </location>
    <ligand>
        <name>Na(+)</name>
        <dbReference type="ChEBI" id="CHEBI:29101"/>
        <note>structural</note>
    </ligand>
</feature>
<dbReference type="InterPro" id="IPR003691">
    <property type="entry name" value="FluC"/>
</dbReference>
<dbReference type="OrthoDB" id="5148600at2"/>
<evidence type="ECO:0000256" key="7">
    <source>
        <dbReference type="ARBA" id="ARBA00035120"/>
    </source>
</evidence>
<evidence type="ECO:0000256" key="8">
    <source>
        <dbReference type="ARBA" id="ARBA00035585"/>
    </source>
</evidence>
<keyword evidence="4 10" id="KW-1133">Transmembrane helix</keyword>
<dbReference type="Pfam" id="PF02537">
    <property type="entry name" value="CRCB"/>
    <property type="match status" value="1"/>
</dbReference>
<evidence type="ECO:0000256" key="9">
    <source>
        <dbReference type="ARBA" id="ARBA00049940"/>
    </source>
</evidence>